<dbReference type="AlphaFoldDB" id="M1DED8"/>
<reference evidence="2" key="2">
    <citation type="submission" date="2015-06" db="UniProtKB">
        <authorList>
            <consortium name="EnsemblPlants"/>
        </authorList>
    </citation>
    <scope>IDENTIFICATION</scope>
    <source>
        <strain evidence="2">DM1-3 516 R44</strain>
    </source>
</reference>
<reference evidence="3" key="1">
    <citation type="journal article" date="2011" name="Nature">
        <title>Genome sequence and analysis of the tuber crop potato.</title>
        <authorList>
            <consortium name="The Potato Genome Sequencing Consortium"/>
        </authorList>
    </citation>
    <scope>NUCLEOTIDE SEQUENCE [LARGE SCALE GENOMIC DNA]</scope>
    <source>
        <strain evidence="3">cv. DM1-3 516 R44</strain>
    </source>
</reference>
<evidence type="ECO:0000256" key="1">
    <source>
        <dbReference type="SAM" id="MobiDB-lite"/>
    </source>
</evidence>
<dbReference type="HOGENOM" id="CLU_1130710_0_0_1"/>
<dbReference type="Gramene" id="PGSC0003DMT400087711">
    <property type="protein sequence ID" value="PGSC0003DMT400087711"/>
    <property type="gene ID" value="PGSC0003DMG400037282"/>
</dbReference>
<dbReference type="PaxDb" id="4113-PGSC0003DMT400087711"/>
<dbReference type="EnsemblPlants" id="PGSC0003DMT400087711">
    <property type="protein sequence ID" value="PGSC0003DMT400087711"/>
    <property type="gene ID" value="PGSC0003DMG400037282"/>
</dbReference>
<feature type="compositionally biased region" description="Low complexity" evidence="1">
    <location>
        <begin position="127"/>
        <end position="139"/>
    </location>
</feature>
<evidence type="ECO:0000313" key="3">
    <source>
        <dbReference type="Proteomes" id="UP000011115"/>
    </source>
</evidence>
<keyword evidence="3" id="KW-1185">Reference proteome</keyword>
<sequence length="246" mass="26953">MAGKGQNQGINEDSIGKGNGNFVGFQPQGVVGVLIHVQDNPLFDNAERVKNQPTPNNLKSDIYCMSVTTRGGKQTIDPPMPTRVKSTSEPVEEEVEVLEEPKDQNDKEAKVDEGTIPAPTKEPDMNALSSTSSGLAASTPRSHTPIGFAMLPLARVQKFETQMATLLQHITPWMRKSVKESKAQAEKAVEVKIQVVHQMIDAFQLQMLERPQPGPTIGITAFQMELAKLQDNIYVLAVIDIVVLEI</sequence>
<proteinExistence type="predicted"/>
<dbReference type="InParanoid" id="M1DED8"/>
<feature type="region of interest" description="Disordered" evidence="1">
    <location>
        <begin position="70"/>
        <end position="140"/>
    </location>
</feature>
<organism evidence="2 3">
    <name type="scientific">Solanum tuberosum</name>
    <name type="common">Potato</name>
    <dbReference type="NCBI Taxonomy" id="4113"/>
    <lineage>
        <taxon>Eukaryota</taxon>
        <taxon>Viridiplantae</taxon>
        <taxon>Streptophyta</taxon>
        <taxon>Embryophyta</taxon>
        <taxon>Tracheophyta</taxon>
        <taxon>Spermatophyta</taxon>
        <taxon>Magnoliopsida</taxon>
        <taxon>eudicotyledons</taxon>
        <taxon>Gunneridae</taxon>
        <taxon>Pentapetalae</taxon>
        <taxon>asterids</taxon>
        <taxon>lamiids</taxon>
        <taxon>Solanales</taxon>
        <taxon>Solanaceae</taxon>
        <taxon>Solanoideae</taxon>
        <taxon>Solaneae</taxon>
        <taxon>Solanum</taxon>
    </lineage>
</organism>
<feature type="compositionally biased region" description="Basic and acidic residues" evidence="1">
    <location>
        <begin position="99"/>
        <end position="113"/>
    </location>
</feature>
<accession>M1DED8</accession>
<protein>
    <recommendedName>
        <fullName evidence="4">Integrase core domain containing protein</fullName>
    </recommendedName>
</protein>
<evidence type="ECO:0000313" key="2">
    <source>
        <dbReference type="EnsemblPlants" id="PGSC0003DMT400087711"/>
    </source>
</evidence>
<name>M1DED8_SOLTU</name>
<dbReference type="Proteomes" id="UP000011115">
    <property type="component" value="Unassembled WGS sequence"/>
</dbReference>
<evidence type="ECO:0008006" key="4">
    <source>
        <dbReference type="Google" id="ProtNLM"/>
    </source>
</evidence>